<dbReference type="Proteomes" id="UP001273136">
    <property type="component" value="Unassembled WGS sequence"/>
</dbReference>
<sequence length="154" mass="16746">MTAEVLLLLGCPQIPVQSPIALYIADFINDLGKTLVLAANPSAKQLIVASDPKKYYIKEYRDVDRTISDLADGKVSYPLIISLIHNDAGLTYTATAAALAPKSVMVTILFGEHAYDIAQEIEFPAEKVVAPVTHNTKPLLAKIDEVLEWAALKI</sequence>
<dbReference type="Pfam" id="PF09001">
    <property type="entry name" value="DUF1890"/>
    <property type="match status" value="1"/>
</dbReference>
<gene>
    <name evidence="1" type="ORF">McpAg1_00200</name>
</gene>
<organism evidence="1 2">
    <name type="scientific">Methanorbis furvi</name>
    <dbReference type="NCBI Taxonomy" id="3028299"/>
    <lineage>
        <taxon>Archaea</taxon>
        <taxon>Methanobacteriati</taxon>
        <taxon>Methanobacteriota</taxon>
        <taxon>Stenosarchaea group</taxon>
        <taxon>Methanomicrobia</taxon>
        <taxon>Methanomicrobiales</taxon>
        <taxon>Methanocorpusculaceae</taxon>
        <taxon>Methanorbis</taxon>
    </lineage>
</organism>
<protein>
    <recommendedName>
        <fullName evidence="3">DUF1890 domain-containing protein</fullName>
    </recommendedName>
</protein>
<dbReference type="RefSeq" id="WP_338093241.1">
    <property type="nucleotide sequence ID" value="NZ_JAWDKA010000001.1"/>
</dbReference>
<dbReference type="EMBL" id="JAWDKA010000001">
    <property type="protein sequence ID" value="MDV0440844.1"/>
    <property type="molecule type" value="Genomic_DNA"/>
</dbReference>
<evidence type="ECO:0000313" key="2">
    <source>
        <dbReference type="Proteomes" id="UP001273136"/>
    </source>
</evidence>
<comment type="caution">
    <text evidence="1">The sequence shown here is derived from an EMBL/GenBank/DDBJ whole genome shotgun (WGS) entry which is preliminary data.</text>
</comment>
<proteinExistence type="predicted"/>
<accession>A0AAE4MB04</accession>
<dbReference type="Gene3D" id="3.40.50.10160">
    <property type="entry name" value="MTH777-like"/>
    <property type="match status" value="1"/>
</dbReference>
<reference evidence="1" key="1">
    <citation type="submission" date="2023-06" db="EMBL/GenBank/DDBJ databases">
        <title>Genome sequence of Methancorpusculaceae sp. Ag1.</title>
        <authorList>
            <person name="Protasov E."/>
            <person name="Platt K."/>
            <person name="Poehlein A."/>
            <person name="Daniel R."/>
            <person name="Brune A."/>
        </authorList>
    </citation>
    <scope>NUCLEOTIDE SEQUENCE</scope>
    <source>
        <strain evidence="1">Ag1</strain>
    </source>
</reference>
<evidence type="ECO:0000313" key="1">
    <source>
        <dbReference type="EMBL" id="MDV0440844.1"/>
    </source>
</evidence>
<dbReference type="SUPFAM" id="SSF75181">
    <property type="entry name" value="Hypothetical protein MTH777 (MT0777)"/>
    <property type="match status" value="1"/>
</dbReference>
<dbReference type="InterPro" id="IPR012033">
    <property type="entry name" value="UCP006600"/>
</dbReference>
<evidence type="ECO:0008006" key="3">
    <source>
        <dbReference type="Google" id="ProtNLM"/>
    </source>
</evidence>
<name>A0AAE4MB04_9EURY</name>
<keyword evidence="2" id="KW-1185">Reference proteome</keyword>
<dbReference type="AlphaFoldDB" id="A0AAE4MB04"/>
<dbReference type="InterPro" id="IPR036608">
    <property type="entry name" value="MTH777-like_sf"/>
</dbReference>